<proteinExistence type="predicted"/>
<evidence type="ECO:0000313" key="1">
    <source>
        <dbReference type="EMBL" id="JAH61909.1"/>
    </source>
</evidence>
<name>A0A0E9U7N0_ANGAN</name>
<dbReference type="AlphaFoldDB" id="A0A0E9U7N0"/>
<organism evidence="1">
    <name type="scientific">Anguilla anguilla</name>
    <name type="common">European freshwater eel</name>
    <name type="synonym">Muraena anguilla</name>
    <dbReference type="NCBI Taxonomy" id="7936"/>
    <lineage>
        <taxon>Eukaryota</taxon>
        <taxon>Metazoa</taxon>
        <taxon>Chordata</taxon>
        <taxon>Craniata</taxon>
        <taxon>Vertebrata</taxon>
        <taxon>Euteleostomi</taxon>
        <taxon>Actinopterygii</taxon>
        <taxon>Neopterygii</taxon>
        <taxon>Teleostei</taxon>
        <taxon>Anguilliformes</taxon>
        <taxon>Anguillidae</taxon>
        <taxon>Anguilla</taxon>
    </lineage>
</organism>
<dbReference type="EMBL" id="GBXM01046668">
    <property type="protein sequence ID" value="JAH61909.1"/>
    <property type="molecule type" value="Transcribed_RNA"/>
</dbReference>
<accession>A0A0E9U7N0</accession>
<sequence>MLGVQSHFVSKRGASLLKQTRIEWWPAAGRLPIWELESFDHREEVYMNPCLCE</sequence>
<protein>
    <submittedName>
        <fullName evidence="1">Uncharacterized protein</fullName>
    </submittedName>
</protein>
<reference evidence="1" key="1">
    <citation type="submission" date="2014-11" db="EMBL/GenBank/DDBJ databases">
        <authorList>
            <person name="Amaro Gonzalez C."/>
        </authorList>
    </citation>
    <scope>NUCLEOTIDE SEQUENCE</scope>
</reference>
<reference evidence="1" key="2">
    <citation type="journal article" date="2015" name="Fish Shellfish Immunol.">
        <title>Early steps in the European eel (Anguilla anguilla)-Vibrio vulnificus interaction in the gills: Role of the RtxA13 toxin.</title>
        <authorList>
            <person name="Callol A."/>
            <person name="Pajuelo D."/>
            <person name="Ebbesson L."/>
            <person name="Teles M."/>
            <person name="MacKenzie S."/>
            <person name="Amaro C."/>
        </authorList>
    </citation>
    <scope>NUCLEOTIDE SEQUENCE</scope>
</reference>